<gene>
    <name evidence="3" type="primary">Cni-F53G12.8</name>
    <name evidence="3" type="synonym">Cnig_chr_I.g1277</name>
    <name evidence="3" type="ORF">B9Z55_001277</name>
</gene>
<dbReference type="EMBL" id="PDUG01000001">
    <property type="protein sequence ID" value="PIC50336.1"/>
    <property type="molecule type" value="Genomic_DNA"/>
</dbReference>
<accession>A0A2G5VFG7</accession>
<feature type="compositionally biased region" description="Basic and acidic residues" evidence="1">
    <location>
        <begin position="124"/>
        <end position="150"/>
    </location>
</feature>
<reference evidence="4" key="1">
    <citation type="submission" date="2017-10" db="EMBL/GenBank/DDBJ databases">
        <title>Rapid genome shrinkage in a self-fertile nematode reveals novel sperm competition proteins.</title>
        <authorList>
            <person name="Yin D."/>
            <person name="Schwarz E.M."/>
            <person name="Thomas C.G."/>
            <person name="Felde R.L."/>
            <person name="Korf I.F."/>
            <person name="Cutter A.D."/>
            <person name="Schartner C.M."/>
            <person name="Ralston E.J."/>
            <person name="Meyer B.J."/>
            <person name="Haag E.S."/>
        </authorList>
    </citation>
    <scope>NUCLEOTIDE SEQUENCE [LARGE SCALE GENOMIC DNA]</scope>
    <source>
        <strain evidence="4">JU1422</strain>
    </source>
</reference>
<dbReference type="OrthoDB" id="5876202at2759"/>
<organism evidence="3 4">
    <name type="scientific">Caenorhabditis nigoni</name>
    <dbReference type="NCBI Taxonomy" id="1611254"/>
    <lineage>
        <taxon>Eukaryota</taxon>
        <taxon>Metazoa</taxon>
        <taxon>Ecdysozoa</taxon>
        <taxon>Nematoda</taxon>
        <taxon>Chromadorea</taxon>
        <taxon>Rhabditida</taxon>
        <taxon>Rhabditina</taxon>
        <taxon>Rhabditomorpha</taxon>
        <taxon>Rhabditoidea</taxon>
        <taxon>Rhabditidae</taxon>
        <taxon>Peloderinae</taxon>
        <taxon>Caenorhabditis</taxon>
    </lineage>
</organism>
<evidence type="ECO:0000256" key="1">
    <source>
        <dbReference type="SAM" id="MobiDB-lite"/>
    </source>
</evidence>
<evidence type="ECO:0000256" key="2">
    <source>
        <dbReference type="SAM" id="Phobius"/>
    </source>
</evidence>
<feature type="compositionally biased region" description="Basic and acidic residues" evidence="1">
    <location>
        <begin position="66"/>
        <end position="76"/>
    </location>
</feature>
<comment type="caution">
    <text evidence="3">The sequence shown here is derived from an EMBL/GenBank/DDBJ whole genome shotgun (WGS) entry which is preliminary data.</text>
</comment>
<keyword evidence="2" id="KW-0812">Transmembrane</keyword>
<keyword evidence="2" id="KW-0472">Membrane</keyword>
<dbReference type="Proteomes" id="UP000230233">
    <property type="component" value="Chromosome I"/>
</dbReference>
<keyword evidence="2" id="KW-1133">Transmembrane helix</keyword>
<feature type="region of interest" description="Disordered" evidence="1">
    <location>
        <begin position="39"/>
        <end position="150"/>
    </location>
</feature>
<feature type="transmembrane region" description="Helical" evidence="2">
    <location>
        <begin position="15"/>
        <end position="35"/>
    </location>
</feature>
<name>A0A2G5VFG7_9PELO</name>
<dbReference type="AlphaFoldDB" id="A0A2G5VFG7"/>
<proteinExistence type="predicted"/>
<feature type="compositionally biased region" description="Pro residues" evidence="1">
    <location>
        <begin position="78"/>
        <end position="91"/>
    </location>
</feature>
<sequence>MSIYNLNCSNCQIEVQMILFILLQFAIIVHLVLVCGGGKKKKSSGASKEPAKSKMNAPQANSVKSAVKDPEQKAPEEPAAPPPKPPSPPKPVVEDTKVAEMMPESVKEDEMKGGIKLPAPPKNLKCEADVAPKEAKEKEKEKEAKKDEIM</sequence>
<evidence type="ECO:0000313" key="4">
    <source>
        <dbReference type="Proteomes" id="UP000230233"/>
    </source>
</evidence>
<protein>
    <submittedName>
        <fullName evidence="3">Uncharacterized protein</fullName>
    </submittedName>
</protein>
<evidence type="ECO:0000313" key="3">
    <source>
        <dbReference type="EMBL" id="PIC50336.1"/>
    </source>
</evidence>
<keyword evidence="4" id="KW-1185">Reference proteome</keyword>